<evidence type="ECO:0000256" key="1">
    <source>
        <dbReference type="ARBA" id="ARBA00004651"/>
    </source>
</evidence>
<dbReference type="SUPFAM" id="SSF82866">
    <property type="entry name" value="Multidrug efflux transporter AcrB transmembrane domain"/>
    <property type="match status" value="1"/>
</dbReference>
<dbReference type="Proteomes" id="UP000675664">
    <property type="component" value="Unassembled WGS sequence"/>
</dbReference>
<evidence type="ECO:0000313" key="14">
    <source>
        <dbReference type="EMBL" id="MBR0596660.1"/>
    </source>
</evidence>
<dbReference type="GO" id="GO:0043952">
    <property type="term" value="P:protein transport by the Sec complex"/>
    <property type="evidence" value="ECO:0007669"/>
    <property type="project" value="UniProtKB-UniRule"/>
</dbReference>
<dbReference type="InterPro" id="IPR022646">
    <property type="entry name" value="SecD/SecF_CS"/>
</dbReference>
<dbReference type="InterPro" id="IPR005665">
    <property type="entry name" value="SecF_bac"/>
</dbReference>
<dbReference type="NCBIfam" id="TIGR00966">
    <property type="entry name" value="transloc_SecF"/>
    <property type="match status" value="1"/>
</dbReference>
<evidence type="ECO:0000259" key="13">
    <source>
        <dbReference type="Pfam" id="PF02355"/>
    </source>
</evidence>
<sequence length="305" mass="33571">MFSINRELSFIKNRKIFYIISITLIIIGLSVGFIRGFNFGIDFTGGTMFQIDMGQEVPVADINKVLKANNITADVVHAGEQNQEVIIKTVQAMDTAAREKLLNNIYAEFDITEKAVLSVEQFGPSVGDMLKENAVKAVAIASIGMLIYIIVRFEWKFGVAAICSVVHDVLMLIAFYGLFHIPINNPFIAAVLTVVGYSINDTIVVFDRIRENLGLMKKNQTEELIDRSINQTLVRSIMTSLTTIVAIIPLFVLGGETIRQFTLPLIVGITAGTASSILIASPIYYQLVQATGGPKYKAKKSKSKV</sequence>
<name>A0A8J7W0C5_9FIRM</name>
<dbReference type="FunFam" id="1.20.1640.10:FF:000024">
    <property type="entry name" value="Multifunctional fusion protein"/>
    <property type="match status" value="1"/>
</dbReference>
<comment type="function">
    <text evidence="9 12">Part of the Sec protein translocase complex. Interacts with the SecYEG preprotein conducting channel. SecDF uses the proton motive force (PMF) to complete protein translocation after the ATP-dependent function of SecA.</text>
</comment>
<feature type="transmembrane region" description="Helical" evidence="12">
    <location>
        <begin position="158"/>
        <end position="181"/>
    </location>
</feature>
<keyword evidence="7 12" id="KW-0811">Translocation</keyword>
<comment type="caution">
    <text evidence="14">The sequence shown here is derived from an EMBL/GenBank/DDBJ whole genome shotgun (WGS) entry which is preliminary data.</text>
</comment>
<evidence type="ECO:0000256" key="6">
    <source>
        <dbReference type="ARBA" id="ARBA00022989"/>
    </source>
</evidence>
<evidence type="ECO:0000256" key="3">
    <source>
        <dbReference type="ARBA" id="ARBA00022475"/>
    </source>
</evidence>
<protein>
    <recommendedName>
        <fullName evidence="12">Protein-export membrane protein SecF</fullName>
    </recommendedName>
</protein>
<dbReference type="GO" id="GO:0005886">
    <property type="term" value="C:plasma membrane"/>
    <property type="evidence" value="ECO:0007669"/>
    <property type="project" value="UniProtKB-SubCell"/>
</dbReference>
<comment type="similarity">
    <text evidence="12">Belongs to the SecD/SecF family. SecF subfamily.</text>
</comment>
<evidence type="ECO:0000256" key="5">
    <source>
        <dbReference type="ARBA" id="ARBA00022927"/>
    </source>
</evidence>
<dbReference type="PRINTS" id="PR01755">
    <property type="entry name" value="SECFTRNLCASE"/>
</dbReference>
<reference evidence="14" key="2">
    <citation type="submission" date="2021-04" db="EMBL/GenBank/DDBJ databases">
        <authorList>
            <person name="Liu J."/>
        </authorList>
    </citation>
    <scope>NUCLEOTIDE SEQUENCE</scope>
    <source>
        <strain evidence="14">BAD-6</strain>
    </source>
</reference>
<proteinExistence type="inferred from homology"/>
<dbReference type="EMBL" id="JAGSND010000001">
    <property type="protein sequence ID" value="MBR0596660.1"/>
    <property type="molecule type" value="Genomic_DNA"/>
</dbReference>
<dbReference type="NCBIfam" id="TIGR00916">
    <property type="entry name" value="2A0604s01"/>
    <property type="match status" value="1"/>
</dbReference>
<keyword evidence="6 12" id="KW-1133">Transmembrane helix</keyword>
<feature type="transmembrane region" description="Helical" evidence="12">
    <location>
        <begin position="134"/>
        <end position="151"/>
    </location>
</feature>
<reference evidence="14" key="1">
    <citation type="submission" date="2021-04" db="EMBL/GenBank/DDBJ databases">
        <title>Sinoanaerobacter chloroacetimidivorans sp. nov., an obligate anaerobic bacterium isolated from anaerobic sludge.</title>
        <authorList>
            <person name="Bao Y."/>
        </authorList>
    </citation>
    <scope>NUCLEOTIDE SEQUENCE</scope>
    <source>
        <strain evidence="14">BAD-6</strain>
    </source>
</reference>
<comment type="similarity">
    <text evidence="11">In the N-terminal section; belongs to the SecD/SecF family. SecD subfamily.</text>
</comment>
<dbReference type="GO" id="GO:0065002">
    <property type="term" value="P:intracellular protein transmembrane transport"/>
    <property type="evidence" value="ECO:0007669"/>
    <property type="project" value="UniProtKB-UniRule"/>
</dbReference>
<dbReference type="GO" id="GO:0006605">
    <property type="term" value="P:protein targeting"/>
    <property type="evidence" value="ECO:0007669"/>
    <property type="project" value="UniProtKB-UniRule"/>
</dbReference>
<evidence type="ECO:0000256" key="7">
    <source>
        <dbReference type="ARBA" id="ARBA00023010"/>
    </source>
</evidence>
<dbReference type="InterPro" id="IPR022813">
    <property type="entry name" value="SecD/SecF_arch_bac"/>
</dbReference>
<dbReference type="Pfam" id="PF02355">
    <property type="entry name" value="SecD_SecF_C"/>
    <property type="match status" value="1"/>
</dbReference>
<dbReference type="InterPro" id="IPR055344">
    <property type="entry name" value="SecD_SecF_C_bact"/>
</dbReference>
<feature type="transmembrane region" description="Helical" evidence="12">
    <location>
        <begin position="16"/>
        <end position="34"/>
    </location>
</feature>
<dbReference type="GO" id="GO:0015450">
    <property type="term" value="F:protein-transporting ATPase activity"/>
    <property type="evidence" value="ECO:0007669"/>
    <property type="project" value="InterPro"/>
</dbReference>
<dbReference type="AlphaFoldDB" id="A0A8J7W0C5"/>
<comment type="subcellular location">
    <subcellularLocation>
        <location evidence="1 12">Cell membrane</location>
        <topology evidence="1 12">Multi-pass membrane protein</topology>
    </subcellularLocation>
</comment>
<evidence type="ECO:0000256" key="9">
    <source>
        <dbReference type="ARBA" id="ARBA00059018"/>
    </source>
</evidence>
<dbReference type="RefSeq" id="WP_227016781.1">
    <property type="nucleotide sequence ID" value="NZ_JAGSND010000001.1"/>
</dbReference>
<keyword evidence="2 12" id="KW-0813">Transport</keyword>
<evidence type="ECO:0000313" key="15">
    <source>
        <dbReference type="Proteomes" id="UP000675664"/>
    </source>
</evidence>
<feature type="transmembrane region" description="Helical" evidence="12">
    <location>
        <begin position="233"/>
        <end position="253"/>
    </location>
</feature>
<keyword evidence="4 12" id="KW-0812">Transmembrane</keyword>
<dbReference type="Pfam" id="PF07549">
    <property type="entry name" value="Sec_GG"/>
    <property type="match status" value="1"/>
</dbReference>
<comment type="similarity">
    <text evidence="10">In the C-terminal section; belongs to the SecD/SecF family. SecF subfamily.</text>
</comment>
<keyword evidence="3 12" id="KW-1003">Cell membrane</keyword>
<keyword evidence="8 12" id="KW-0472">Membrane</keyword>
<evidence type="ECO:0000256" key="8">
    <source>
        <dbReference type="ARBA" id="ARBA00023136"/>
    </source>
</evidence>
<dbReference type="InterPro" id="IPR048634">
    <property type="entry name" value="SecD_SecF_C"/>
</dbReference>
<feature type="transmembrane region" description="Helical" evidence="12">
    <location>
        <begin position="265"/>
        <end position="287"/>
    </location>
</feature>
<gene>
    <name evidence="12 14" type="primary">secF</name>
    <name evidence="14" type="ORF">KCX82_02105</name>
</gene>
<keyword evidence="15" id="KW-1185">Reference proteome</keyword>
<organism evidence="14 15">
    <name type="scientific">Sinanaerobacter chloroacetimidivorans</name>
    <dbReference type="NCBI Taxonomy" id="2818044"/>
    <lineage>
        <taxon>Bacteria</taxon>
        <taxon>Bacillati</taxon>
        <taxon>Bacillota</taxon>
        <taxon>Clostridia</taxon>
        <taxon>Peptostreptococcales</taxon>
        <taxon>Anaerovoracaceae</taxon>
        <taxon>Sinanaerobacter</taxon>
    </lineage>
</organism>
<keyword evidence="5 12" id="KW-0653">Protein transport</keyword>
<evidence type="ECO:0000256" key="12">
    <source>
        <dbReference type="HAMAP-Rule" id="MF_01464"/>
    </source>
</evidence>
<dbReference type="PANTHER" id="PTHR30081">
    <property type="entry name" value="PROTEIN-EXPORT MEMBRANE PROTEIN SEC"/>
    <property type="match status" value="1"/>
</dbReference>
<evidence type="ECO:0000256" key="2">
    <source>
        <dbReference type="ARBA" id="ARBA00022448"/>
    </source>
</evidence>
<dbReference type="PANTHER" id="PTHR30081:SF8">
    <property type="entry name" value="PROTEIN TRANSLOCASE SUBUNIT SECF"/>
    <property type="match status" value="1"/>
</dbReference>
<evidence type="ECO:0000256" key="11">
    <source>
        <dbReference type="ARBA" id="ARBA00061053"/>
    </source>
</evidence>
<accession>A0A8J7W0C5</accession>
<evidence type="ECO:0000256" key="10">
    <source>
        <dbReference type="ARBA" id="ARBA00060856"/>
    </source>
</evidence>
<dbReference type="InterPro" id="IPR022645">
    <property type="entry name" value="SecD/SecF_bac"/>
</dbReference>
<comment type="subunit">
    <text evidence="12">Forms a complex with SecD. Part of the essential Sec protein translocation apparatus which comprises SecA, SecYEG and auxiliary proteins SecDF. Other proteins may also be involved.</text>
</comment>
<dbReference type="HAMAP" id="MF_01464_B">
    <property type="entry name" value="SecF_B"/>
    <property type="match status" value="1"/>
</dbReference>
<feature type="transmembrane region" description="Helical" evidence="12">
    <location>
        <begin position="187"/>
        <end position="206"/>
    </location>
</feature>
<feature type="domain" description="Protein export membrane protein SecD/SecF C-terminal" evidence="13">
    <location>
        <begin position="113"/>
        <end position="288"/>
    </location>
</feature>
<dbReference type="Gene3D" id="1.20.1640.10">
    <property type="entry name" value="Multidrug efflux transporter AcrB transmembrane domain"/>
    <property type="match status" value="1"/>
</dbReference>
<evidence type="ECO:0000256" key="4">
    <source>
        <dbReference type="ARBA" id="ARBA00022692"/>
    </source>
</evidence>